<keyword evidence="5" id="KW-0472">Membrane</keyword>
<gene>
    <name evidence="8" type="ORF">M501DRAFT_1020804</name>
</gene>
<keyword evidence="3" id="KW-0813">Transport</keyword>
<sequence>MLETARDLTLEAARDATAARRSATRGMSTVHLKKLLDSRSERDVLEGLRRVIAMSYRQEPTHSLFTHLIKNIASPSLEIKKLVYAYLLQHAESSPDTALLSINSIQKSLTDQNPQLRALALRVMSGIRVPVISQIVSLGIKRGVGDMSPYVRKAAALAILKCYRLDPGTEPQMIEYLAALLGDKQYFVAGAAVSAFLEVCPDRLDLIHPHYRSLLRKLLDMDEWSQLDTLRLMGNYARRCFPRRKRRVKRLIDKRGTSTNTKGFYDGSSSGSEENTSNKDAFYDEIILDPDLSLLLESAASLLQSRNSAVVLAVTRTYLYLGTDSHVDQAIGPLIALLRSASDIQYIALHNIIQVCLLRPKAFVPYATHFLVRSTDAPHIWQLKLELLTLIYPLCTSPLQGLILSELDHLSRGHDTLLVREAVRAVGRCAQNSDGSTSSRCLRLLLSHIHSPDGHLVAESLEVVRHLIQRDPATHQSIVIRLAKNLDTLTNPYARASIIWLVGEFAGIDPENNIAADVLRILVKGFVDEAEVAKLQIVLLAAKVYVHYLNLTQPTASSFEQSAQVKTSTVLAPNDDEDRLRESTFAVNKYEPDRSAEDSLKGPEHPIVVIWRYIQLLSRYDTSYDLRDRARLYRSLLAVPSSTQLASLVLLAPKPVPQAPSPSETRRDLLLGSSSLIVGEEGGIGGLRGYEKLPDWVKESEEPNPGLREEGFDNNYGEKREVSASEKLEVMESEKTLSNNVVGGSNTNGHKQKALNDWLDESDSEEGETEEETDEETTEDDSEGEGSETDEGEKVMLMKER</sequence>
<dbReference type="GO" id="GO:0030123">
    <property type="term" value="C:AP-3 adaptor complex"/>
    <property type="evidence" value="ECO:0007669"/>
    <property type="project" value="InterPro"/>
</dbReference>
<dbReference type="InterPro" id="IPR026739">
    <property type="entry name" value="AP_beta"/>
</dbReference>
<keyword evidence="4" id="KW-0653">Protein transport</keyword>
<feature type="compositionally biased region" description="Basic and acidic residues" evidence="6">
    <location>
        <begin position="792"/>
        <end position="801"/>
    </location>
</feature>
<evidence type="ECO:0000256" key="3">
    <source>
        <dbReference type="ARBA" id="ARBA00022448"/>
    </source>
</evidence>
<feature type="compositionally biased region" description="Low complexity" evidence="6">
    <location>
        <begin position="738"/>
        <end position="749"/>
    </location>
</feature>
<dbReference type="PIRSF" id="PIRSF037096">
    <property type="entry name" value="AP3_complex_beta"/>
    <property type="match status" value="1"/>
</dbReference>
<feature type="compositionally biased region" description="Basic and acidic residues" evidence="6">
    <location>
        <begin position="697"/>
        <end position="735"/>
    </location>
</feature>
<dbReference type="InterPro" id="IPR002553">
    <property type="entry name" value="Clathrin/coatomer_adapt-like_N"/>
</dbReference>
<evidence type="ECO:0000256" key="5">
    <source>
        <dbReference type="ARBA" id="ARBA00023136"/>
    </source>
</evidence>
<dbReference type="AlphaFoldDB" id="A0A9P4S2I7"/>
<evidence type="ECO:0000313" key="8">
    <source>
        <dbReference type="EMBL" id="KAF2834445.1"/>
    </source>
</evidence>
<evidence type="ECO:0000313" key="9">
    <source>
        <dbReference type="Proteomes" id="UP000799429"/>
    </source>
</evidence>
<keyword evidence="9" id="KW-1185">Reference proteome</keyword>
<dbReference type="Proteomes" id="UP000799429">
    <property type="component" value="Unassembled WGS sequence"/>
</dbReference>
<protein>
    <submittedName>
        <fullName evidence="8">ARM repeat-containing protein</fullName>
    </submittedName>
</protein>
<evidence type="ECO:0000256" key="6">
    <source>
        <dbReference type="SAM" id="MobiDB-lite"/>
    </source>
</evidence>
<dbReference type="OrthoDB" id="10254310at2759"/>
<evidence type="ECO:0000256" key="1">
    <source>
        <dbReference type="ARBA" id="ARBA00004308"/>
    </source>
</evidence>
<dbReference type="InterPro" id="IPR016024">
    <property type="entry name" value="ARM-type_fold"/>
</dbReference>
<dbReference type="PANTHER" id="PTHR11134">
    <property type="entry name" value="ADAPTOR COMPLEX SUBUNIT BETA FAMILY MEMBER"/>
    <property type="match status" value="1"/>
</dbReference>
<proteinExistence type="inferred from homology"/>
<reference evidence="8" key="1">
    <citation type="journal article" date="2020" name="Stud. Mycol.">
        <title>101 Dothideomycetes genomes: a test case for predicting lifestyles and emergence of pathogens.</title>
        <authorList>
            <person name="Haridas S."/>
            <person name="Albert R."/>
            <person name="Binder M."/>
            <person name="Bloem J."/>
            <person name="Labutti K."/>
            <person name="Salamov A."/>
            <person name="Andreopoulos B."/>
            <person name="Baker S."/>
            <person name="Barry K."/>
            <person name="Bills G."/>
            <person name="Bluhm B."/>
            <person name="Cannon C."/>
            <person name="Castanera R."/>
            <person name="Culley D."/>
            <person name="Daum C."/>
            <person name="Ezra D."/>
            <person name="Gonzalez J."/>
            <person name="Henrissat B."/>
            <person name="Kuo A."/>
            <person name="Liang C."/>
            <person name="Lipzen A."/>
            <person name="Lutzoni F."/>
            <person name="Magnuson J."/>
            <person name="Mondo S."/>
            <person name="Nolan M."/>
            <person name="Ohm R."/>
            <person name="Pangilinan J."/>
            <person name="Park H.-J."/>
            <person name="Ramirez L."/>
            <person name="Alfaro M."/>
            <person name="Sun H."/>
            <person name="Tritt A."/>
            <person name="Yoshinaga Y."/>
            <person name="Zwiers L.-H."/>
            <person name="Turgeon B."/>
            <person name="Goodwin S."/>
            <person name="Spatafora J."/>
            <person name="Crous P."/>
            <person name="Grigoriev I."/>
        </authorList>
    </citation>
    <scope>NUCLEOTIDE SEQUENCE</scope>
    <source>
        <strain evidence="8">CBS 101060</strain>
    </source>
</reference>
<evidence type="ECO:0000259" key="7">
    <source>
        <dbReference type="Pfam" id="PF01602"/>
    </source>
</evidence>
<accession>A0A9P4S2I7</accession>
<dbReference type="GO" id="GO:0016192">
    <property type="term" value="P:vesicle-mediated transport"/>
    <property type="evidence" value="ECO:0007669"/>
    <property type="project" value="InterPro"/>
</dbReference>
<comment type="similarity">
    <text evidence="2">Belongs to the adaptor complexes large subunit family.</text>
</comment>
<dbReference type="Pfam" id="PF01602">
    <property type="entry name" value="Adaptin_N"/>
    <property type="match status" value="1"/>
</dbReference>
<evidence type="ECO:0000256" key="4">
    <source>
        <dbReference type="ARBA" id="ARBA00022927"/>
    </source>
</evidence>
<dbReference type="EMBL" id="MU006119">
    <property type="protein sequence ID" value="KAF2834445.1"/>
    <property type="molecule type" value="Genomic_DNA"/>
</dbReference>
<feature type="compositionally biased region" description="Acidic residues" evidence="6">
    <location>
        <begin position="758"/>
        <end position="791"/>
    </location>
</feature>
<dbReference type="InterPro" id="IPR026740">
    <property type="entry name" value="AP3_beta"/>
</dbReference>
<feature type="domain" description="Clathrin/coatomer adaptor adaptin-like N-terminal" evidence="7">
    <location>
        <begin position="28"/>
        <end position="638"/>
    </location>
</feature>
<dbReference type="SUPFAM" id="SSF48371">
    <property type="entry name" value="ARM repeat"/>
    <property type="match status" value="1"/>
</dbReference>
<evidence type="ECO:0000256" key="2">
    <source>
        <dbReference type="ARBA" id="ARBA00006613"/>
    </source>
</evidence>
<comment type="caution">
    <text evidence="8">The sequence shown here is derived from an EMBL/GenBank/DDBJ whole genome shotgun (WGS) entry which is preliminary data.</text>
</comment>
<comment type="subcellular location">
    <subcellularLocation>
        <location evidence="1">Endomembrane system</location>
    </subcellularLocation>
</comment>
<name>A0A9P4S2I7_9PEZI</name>
<dbReference type="Gene3D" id="1.25.10.10">
    <property type="entry name" value="Leucine-rich Repeat Variant"/>
    <property type="match status" value="1"/>
</dbReference>
<dbReference type="GO" id="GO:0006886">
    <property type="term" value="P:intracellular protein transport"/>
    <property type="evidence" value="ECO:0007669"/>
    <property type="project" value="InterPro"/>
</dbReference>
<feature type="region of interest" description="Disordered" evidence="6">
    <location>
        <begin position="697"/>
        <end position="801"/>
    </location>
</feature>
<organism evidence="8 9">
    <name type="scientific">Patellaria atrata CBS 101060</name>
    <dbReference type="NCBI Taxonomy" id="1346257"/>
    <lineage>
        <taxon>Eukaryota</taxon>
        <taxon>Fungi</taxon>
        <taxon>Dikarya</taxon>
        <taxon>Ascomycota</taxon>
        <taxon>Pezizomycotina</taxon>
        <taxon>Dothideomycetes</taxon>
        <taxon>Dothideomycetes incertae sedis</taxon>
        <taxon>Patellariales</taxon>
        <taxon>Patellariaceae</taxon>
        <taxon>Patellaria</taxon>
    </lineage>
</organism>
<dbReference type="InterPro" id="IPR011989">
    <property type="entry name" value="ARM-like"/>
</dbReference>
<dbReference type="GO" id="GO:0012505">
    <property type="term" value="C:endomembrane system"/>
    <property type="evidence" value="ECO:0007669"/>
    <property type="project" value="UniProtKB-SubCell"/>
</dbReference>